<evidence type="ECO:0000256" key="5">
    <source>
        <dbReference type="ARBA" id="ARBA00023004"/>
    </source>
</evidence>
<comment type="similarity">
    <text evidence="1">Belongs to the TfdA dioxygenase family.</text>
</comment>
<keyword evidence="4" id="KW-0560">Oxidoreductase</keyword>
<dbReference type="Pfam" id="PF02668">
    <property type="entry name" value="TauD"/>
    <property type="match status" value="1"/>
</dbReference>
<dbReference type="RefSeq" id="XP_002114898.1">
    <property type="nucleotide sequence ID" value="XM_002114862.1"/>
</dbReference>
<dbReference type="HOGENOM" id="CLU_036005_3_0_1"/>
<dbReference type="InterPro" id="IPR003819">
    <property type="entry name" value="TauD/TfdA-like"/>
</dbReference>
<keyword evidence="8" id="KW-1185">Reference proteome</keyword>
<evidence type="ECO:0000259" key="6">
    <source>
        <dbReference type="Pfam" id="PF02668"/>
    </source>
</evidence>
<dbReference type="OMA" id="VYSHKWE"/>
<dbReference type="KEGG" id="tad:TRIADDRAFT_58876"/>
<keyword evidence="2" id="KW-0479">Metal-binding</keyword>
<organism evidence="7 8">
    <name type="scientific">Trichoplax adhaerens</name>
    <name type="common">Trichoplax reptans</name>
    <dbReference type="NCBI Taxonomy" id="10228"/>
    <lineage>
        <taxon>Eukaryota</taxon>
        <taxon>Metazoa</taxon>
        <taxon>Placozoa</taxon>
        <taxon>Uniplacotomia</taxon>
        <taxon>Trichoplacea</taxon>
        <taxon>Trichoplacidae</taxon>
        <taxon>Trichoplax</taxon>
    </lineage>
</organism>
<reference evidence="7 8" key="1">
    <citation type="journal article" date="2008" name="Nature">
        <title>The Trichoplax genome and the nature of placozoans.</title>
        <authorList>
            <person name="Srivastava M."/>
            <person name="Begovic E."/>
            <person name="Chapman J."/>
            <person name="Putnam N.H."/>
            <person name="Hellsten U."/>
            <person name="Kawashima T."/>
            <person name="Kuo A."/>
            <person name="Mitros T."/>
            <person name="Salamov A."/>
            <person name="Carpenter M.L."/>
            <person name="Signorovitch A.Y."/>
            <person name="Moreno M.A."/>
            <person name="Kamm K."/>
            <person name="Grimwood J."/>
            <person name="Schmutz J."/>
            <person name="Shapiro H."/>
            <person name="Grigoriev I.V."/>
            <person name="Buss L.W."/>
            <person name="Schierwater B."/>
            <person name="Dellaporta S.L."/>
            <person name="Rokhsar D.S."/>
        </authorList>
    </citation>
    <scope>NUCLEOTIDE SEQUENCE [LARGE SCALE GENOMIC DNA]</scope>
    <source>
        <strain evidence="7 8">Grell-BS-1999</strain>
    </source>
</reference>
<dbReference type="AlphaFoldDB" id="B3S3X1"/>
<dbReference type="eggNOG" id="ENOG502QU07">
    <property type="taxonomic scope" value="Eukaryota"/>
</dbReference>
<dbReference type="CTD" id="6756300"/>
<gene>
    <name evidence="7" type="ORF">TRIADDRAFT_58876</name>
</gene>
<dbReference type="GO" id="GO:0051213">
    <property type="term" value="F:dioxygenase activity"/>
    <property type="evidence" value="ECO:0007669"/>
    <property type="project" value="UniProtKB-KW"/>
</dbReference>
<dbReference type="GO" id="GO:0046872">
    <property type="term" value="F:metal ion binding"/>
    <property type="evidence" value="ECO:0007669"/>
    <property type="project" value="UniProtKB-KW"/>
</dbReference>
<keyword evidence="5" id="KW-0408">Iron</keyword>
<dbReference type="InParanoid" id="B3S3X1"/>
<feature type="domain" description="TauD/TfdA-like" evidence="6">
    <location>
        <begin position="13"/>
        <end position="249"/>
    </location>
</feature>
<accession>B3S3X1</accession>
<dbReference type="OrthoDB" id="10257314at2759"/>
<sequence>MSNVRPYQLASRPLLGAEVHGIDLTGNVSSSVIEMIKKDVTDHRIVIFRNQNPISGHRQVEISQWFGQLESTFYKHPKSPHPDVFRVSNVESEGCVGVGRTGWHIDGSFQSEPFSHSLYYMHHVPKHGDTAFIPLNDVLKKISEVKRQRWERLWMCSDRRGYHSHPLVYPHPITGLKTLCFHLGMTDAFIWDKGTPNEHLTTPEETQKILADIHSEIISSQLIYRHKWRVGDFIISDNLAVGHEATEETQHDPELRYRKLI</sequence>
<keyword evidence="3" id="KW-0223">Dioxygenase</keyword>
<dbReference type="InterPro" id="IPR051178">
    <property type="entry name" value="TfdA_dioxygenase"/>
</dbReference>
<dbReference type="SUPFAM" id="SSF51197">
    <property type="entry name" value="Clavaminate synthase-like"/>
    <property type="match status" value="1"/>
</dbReference>
<evidence type="ECO:0000256" key="4">
    <source>
        <dbReference type="ARBA" id="ARBA00023002"/>
    </source>
</evidence>
<dbReference type="GeneID" id="6756300"/>
<evidence type="ECO:0000256" key="3">
    <source>
        <dbReference type="ARBA" id="ARBA00022964"/>
    </source>
</evidence>
<dbReference type="PANTHER" id="PTHR43779:SF3">
    <property type="entry name" value="(3R)-3-[(CARBOXYMETHYL)AMINO]FATTY ACID OXYGENASE_DECARBOXYLASE"/>
    <property type="match status" value="1"/>
</dbReference>
<evidence type="ECO:0000313" key="7">
    <source>
        <dbReference type="EMBL" id="EDV22354.1"/>
    </source>
</evidence>
<protein>
    <recommendedName>
        <fullName evidence="6">TauD/TfdA-like domain-containing protein</fullName>
    </recommendedName>
</protein>
<dbReference type="InterPro" id="IPR042098">
    <property type="entry name" value="TauD-like_sf"/>
</dbReference>
<proteinExistence type="inferred from homology"/>
<dbReference type="Gene3D" id="3.60.130.10">
    <property type="entry name" value="Clavaminate synthase-like"/>
    <property type="match status" value="1"/>
</dbReference>
<dbReference type="PhylomeDB" id="B3S3X1"/>
<name>B3S3X1_TRIAD</name>
<dbReference type="PANTHER" id="PTHR43779">
    <property type="entry name" value="DIOXYGENASE RV0097-RELATED"/>
    <property type="match status" value="1"/>
</dbReference>
<dbReference type="EMBL" id="DS985249">
    <property type="protein sequence ID" value="EDV22354.1"/>
    <property type="molecule type" value="Genomic_DNA"/>
</dbReference>
<dbReference type="Proteomes" id="UP000009022">
    <property type="component" value="Unassembled WGS sequence"/>
</dbReference>
<evidence type="ECO:0000256" key="2">
    <source>
        <dbReference type="ARBA" id="ARBA00022723"/>
    </source>
</evidence>
<evidence type="ECO:0000313" key="8">
    <source>
        <dbReference type="Proteomes" id="UP000009022"/>
    </source>
</evidence>
<evidence type="ECO:0000256" key="1">
    <source>
        <dbReference type="ARBA" id="ARBA00005896"/>
    </source>
</evidence>